<evidence type="ECO:0000313" key="4">
    <source>
        <dbReference type="Proteomes" id="UP000023152"/>
    </source>
</evidence>
<keyword evidence="2" id="KW-0472">Membrane</keyword>
<proteinExistence type="predicted"/>
<organism evidence="3 4">
    <name type="scientific">Reticulomyxa filosa</name>
    <dbReference type="NCBI Taxonomy" id="46433"/>
    <lineage>
        <taxon>Eukaryota</taxon>
        <taxon>Sar</taxon>
        <taxon>Rhizaria</taxon>
        <taxon>Retaria</taxon>
        <taxon>Foraminifera</taxon>
        <taxon>Monothalamids</taxon>
        <taxon>Reticulomyxidae</taxon>
        <taxon>Reticulomyxa</taxon>
    </lineage>
</organism>
<feature type="transmembrane region" description="Helical" evidence="2">
    <location>
        <begin position="26"/>
        <end position="51"/>
    </location>
</feature>
<evidence type="ECO:0000313" key="3">
    <source>
        <dbReference type="EMBL" id="ETO34243.1"/>
    </source>
</evidence>
<name>X6P803_RETFI</name>
<accession>X6P803</accession>
<comment type="caution">
    <text evidence="3">The sequence shown here is derived from an EMBL/GenBank/DDBJ whole genome shotgun (WGS) entry which is preliminary data.</text>
</comment>
<evidence type="ECO:0000256" key="2">
    <source>
        <dbReference type="SAM" id="Phobius"/>
    </source>
</evidence>
<reference evidence="3 4" key="1">
    <citation type="journal article" date="2013" name="Curr. Biol.">
        <title>The Genome of the Foraminiferan Reticulomyxa filosa.</title>
        <authorList>
            <person name="Glockner G."/>
            <person name="Hulsmann N."/>
            <person name="Schleicher M."/>
            <person name="Noegel A.A."/>
            <person name="Eichinger L."/>
            <person name="Gallinger C."/>
            <person name="Pawlowski J."/>
            <person name="Sierra R."/>
            <person name="Euteneuer U."/>
            <person name="Pillet L."/>
            <person name="Moustafa A."/>
            <person name="Platzer M."/>
            <person name="Groth M."/>
            <person name="Szafranski K."/>
            <person name="Schliwa M."/>
        </authorList>
    </citation>
    <scope>NUCLEOTIDE SEQUENCE [LARGE SCALE GENOMIC DNA]</scope>
</reference>
<feature type="region of interest" description="Disordered" evidence="1">
    <location>
        <begin position="57"/>
        <end position="151"/>
    </location>
</feature>
<evidence type="ECO:0000256" key="1">
    <source>
        <dbReference type="SAM" id="MobiDB-lite"/>
    </source>
</evidence>
<dbReference type="AlphaFoldDB" id="X6P803"/>
<keyword evidence="2" id="KW-1133">Transmembrane helix</keyword>
<sequence length="151" mass="17259">MFGKQRGTEERKGAASNYQAPSPVEAIVSFSFFLFLLSIFLSFTRYNLFFFEKLTTKKKKKKAELTKEEMASYGFSDDEDSDDGRKRRQLYRSNVRTESNVGDDDDNSNDGEHKDGDEKSSKTAPVEAQNQVQQPIKGIWEDDEESDDNEG</sequence>
<protein>
    <submittedName>
        <fullName evidence="3">Uncharacterized protein</fullName>
    </submittedName>
</protein>
<feature type="compositionally biased region" description="Basic and acidic residues" evidence="1">
    <location>
        <begin position="110"/>
        <end position="121"/>
    </location>
</feature>
<keyword evidence="4" id="KW-1185">Reference proteome</keyword>
<dbReference type="EMBL" id="ASPP01002741">
    <property type="protein sequence ID" value="ETO34243.1"/>
    <property type="molecule type" value="Genomic_DNA"/>
</dbReference>
<keyword evidence="2" id="KW-0812">Transmembrane</keyword>
<gene>
    <name evidence="3" type="ORF">RFI_02849</name>
</gene>
<dbReference type="Proteomes" id="UP000023152">
    <property type="component" value="Unassembled WGS sequence"/>
</dbReference>
<feature type="compositionally biased region" description="Acidic residues" evidence="1">
    <location>
        <begin position="141"/>
        <end position="151"/>
    </location>
</feature>